<dbReference type="SUPFAM" id="SSF161098">
    <property type="entry name" value="MetI-like"/>
    <property type="match status" value="2"/>
</dbReference>
<feature type="transmembrane region" description="Helical" evidence="7">
    <location>
        <begin position="361"/>
        <end position="385"/>
    </location>
</feature>
<accession>A0A175VHV0</accession>
<keyword evidence="6 7" id="KW-0472">Membrane</keyword>
<dbReference type="InterPro" id="IPR000515">
    <property type="entry name" value="MetI-like"/>
</dbReference>
<evidence type="ECO:0000259" key="8">
    <source>
        <dbReference type="PROSITE" id="PS50928"/>
    </source>
</evidence>
<protein>
    <submittedName>
        <fullName evidence="9">Iron ABC transporter permease</fullName>
    </submittedName>
</protein>
<keyword evidence="4 7" id="KW-0812">Transmembrane</keyword>
<feature type="transmembrane region" description="Helical" evidence="7">
    <location>
        <begin position="129"/>
        <end position="154"/>
    </location>
</feature>
<dbReference type="PANTHER" id="PTHR30183:SF2">
    <property type="entry name" value="IRON UTILIZATION PROTEIN"/>
    <property type="match status" value="1"/>
</dbReference>
<dbReference type="EMBL" id="JMGO02000005">
    <property type="protein sequence ID" value="KXU80059.1"/>
    <property type="molecule type" value="Genomic_DNA"/>
</dbReference>
<sequence>MKNFGWITGSWATALLLALPVLALVFSAFSADGDLFRHLADTVLPAYLGNTLGLVIGVVLLSLLFGVPTAWLVAMCQVPGRRALQWALMLPMAMPSYIVAYVYTDLLDYSGPLQAGLRTLFDWQSPADYWFPAIRSLGGAAWVLALVLFPYVYLLTRASFLEQSVSLIHSSRLLGCTPWQSFRRLSLPLARPAIMVAVSLVAMETLADFATVHFFAINTLTTAVYDTWLGYGSLATAAKLSCLMLLAVVLLIALERRSRQRQQVFQKSMGHEQPLRYPLKGMRRWLAAIWCWGLVLAGFGLPFVILLDYGVRYFELSWTPEFVRFAGNSLAISALTALLAMGIALLLGFFRRLDGGVKSLLPLRIAAMGYAMPGTVLAIGVLVPLTALDFGINDLAEWLGRQGPGLLLTGTLTAIVFGYLVRFVAIAIGSVESSMGKISPSLDMAARSLGQGDGGMLRRVHLPLVRRGLFAGAMLVFIESMKELPAALLLRPFNFDTLATHVYQFVSDEMLERGALGAIVIVLVGLLPLIWVNRSLDGPGH</sequence>
<dbReference type="Proteomes" id="UP000078435">
    <property type="component" value="Unassembled WGS sequence"/>
</dbReference>
<dbReference type="Pfam" id="PF00528">
    <property type="entry name" value="BPD_transp_1"/>
    <property type="match status" value="2"/>
</dbReference>
<feature type="transmembrane region" description="Helical" evidence="7">
    <location>
        <begin position="54"/>
        <end position="74"/>
    </location>
</feature>
<name>A0A175VHV0_AEREN</name>
<feature type="transmembrane region" description="Helical" evidence="7">
    <location>
        <begin position="86"/>
        <end position="104"/>
    </location>
</feature>
<organism evidence="9 10">
    <name type="scientific">Aeromonas enteropelogenes</name>
    <name type="common">Aeromonas trota</name>
    <dbReference type="NCBI Taxonomy" id="29489"/>
    <lineage>
        <taxon>Bacteria</taxon>
        <taxon>Pseudomonadati</taxon>
        <taxon>Pseudomonadota</taxon>
        <taxon>Gammaproteobacteria</taxon>
        <taxon>Aeromonadales</taxon>
        <taxon>Aeromonadaceae</taxon>
        <taxon>Aeromonas</taxon>
    </lineage>
</organism>
<reference evidence="9 10" key="1">
    <citation type="submission" date="2016-02" db="EMBL/GenBank/DDBJ databases">
        <title>Draft genome sequence of Aeromonas trota strain 1999lcr isolated from cerebrospinal fluid (CSF).</title>
        <authorList>
            <person name="Dallagassa C.B."/>
            <person name="Prediger K.C."/>
            <person name="Weiss V.A."/>
            <person name="Assis F.E."/>
            <person name="Baura V."/>
            <person name="Cruz L.M."/>
            <person name="Souza E.M."/>
            <person name="Pedrosa F.O."/>
            <person name="Fadel-Picheth C.M."/>
        </authorList>
    </citation>
    <scope>NUCLEOTIDE SEQUENCE [LARGE SCALE GENOMIC DNA]</scope>
    <source>
        <strain evidence="9 10">1999lcr</strain>
    </source>
</reference>
<feature type="transmembrane region" description="Helical" evidence="7">
    <location>
        <begin position="228"/>
        <end position="254"/>
    </location>
</feature>
<evidence type="ECO:0000313" key="9">
    <source>
        <dbReference type="EMBL" id="KXU80059.1"/>
    </source>
</evidence>
<dbReference type="PROSITE" id="PS50928">
    <property type="entry name" value="ABC_TM1"/>
    <property type="match status" value="2"/>
</dbReference>
<comment type="caution">
    <text evidence="9">The sequence shown here is derived from an EMBL/GenBank/DDBJ whole genome shotgun (WGS) entry which is preliminary data.</text>
</comment>
<evidence type="ECO:0000256" key="1">
    <source>
        <dbReference type="ARBA" id="ARBA00004651"/>
    </source>
</evidence>
<keyword evidence="3" id="KW-1003">Cell membrane</keyword>
<dbReference type="GO" id="GO:0005886">
    <property type="term" value="C:plasma membrane"/>
    <property type="evidence" value="ECO:0007669"/>
    <property type="project" value="UniProtKB-SubCell"/>
</dbReference>
<feature type="transmembrane region" description="Helical" evidence="7">
    <location>
        <begin position="405"/>
        <end position="428"/>
    </location>
</feature>
<feature type="transmembrane region" description="Helical" evidence="7">
    <location>
        <begin position="325"/>
        <end position="349"/>
    </location>
</feature>
<feature type="domain" description="ABC transmembrane type-1" evidence="8">
    <location>
        <begin position="326"/>
        <end position="531"/>
    </location>
</feature>
<gene>
    <name evidence="9" type="ORF">LCR_15830</name>
</gene>
<evidence type="ECO:0000256" key="2">
    <source>
        <dbReference type="ARBA" id="ARBA00022448"/>
    </source>
</evidence>
<evidence type="ECO:0000256" key="3">
    <source>
        <dbReference type="ARBA" id="ARBA00022475"/>
    </source>
</evidence>
<dbReference type="CDD" id="cd06261">
    <property type="entry name" value="TM_PBP2"/>
    <property type="match status" value="2"/>
</dbReference>
<comment type="similarity">
    <text evidence="7">Belongs to the binding-protein-dependent transport system permease family.</text>
</comment>
<dbReference type="RefSeq" id="WP_061476467.1">
    <property type="nucleotide sequence ID" value="NZ_JMGO02000005.1"/>
</dbReference>
<dbReference type="AlphaFoldDB" id="A0A175VHV0"/>
<dbReference type="OrthoDB" id="9790211at2"/>
<dbReference type="PANTHER" id="PTHR30183">
    <property type="entry name" value="MOLYBDENUM TRANSPORT SYSTEM PERMEASE PROTEIN MODB"/>
    <property type="match status" value="1"/>
</dbReference>
<feature type="transmembrane region" description="Helical" evidence="7">
    <location>
        <begin position="468"/>
        <end position="490"/>
    </location>
</feature>
<dbReference type="InterPro" id="IPR035906">
    <property type="entry name" value="MetI-like_sf"/>
</dbReference>
<feature type="domain" description="ABC transmembrane type-1" evidence="8">
    <location>
        <begin position="48"/>
        <end position="255"/>
    </location>
</feature>
<dbReference type="Gene3D" id="1.10.3720.10">
    <property type="entry name" value="MetI-like"/>
    <property type="match status" value="2"/>
</dbReference>
<comment type="subcellular location">
    <subcellularLocation>
        <location evidence="1 7">Cell membrane</location>
        <topology evidence="1 7">Multi-pass membrane protein</topology>
    </subcellularLocation>
</comment>
<evidence type="ECO:0000256" key="4">
    <source>
        <dbReference type="ARBA" id="ARBA00022692"/>
    </source>
</evidence>
<evidence type="ECO:0000256" key="5">
    <source>
        <dbReference type="ARBA" id="ARBA00022989"/>
    </source>
</evidence>
<evidence type="ECO:0000256" key="6">
    <source>
        <dbReference type="ARBA" id="ARBA00023136"/>
    </source>
</evidence>
<feature type="transmembrane region" description="Helical" evidence="7">
    <location>
        <begin position="285"/>
        <end position="305"/>
    </location>
</feature>
<evidence type="ECO:0000313" key="10">
    <source>
        <dbReference type="Proteomes" id="UP000078435"/>
    </source>
</evidence>
<proteinExistence type="inferred from homology"/>
<dbReference type="STRING" id="29489.VL01_01235"/>
<feature type="transmembrane region" description="Helical" evidence="7">
    <location>
        <begin position="510"/>
        <end position="532"/>
    </location>
</feature>
<evidence type="ECO:0000256" key="7">
    <source>
        <dbReference type="RuleBase" id="RU363032"/>
    </source>
</evidence>
<feature type="transmembrane region" description="Helical" evidence="7">
    <location>
        <begin position="193"/>
        <end position="216"/>
    </location>
</feature>
<keyword evidence="5 7" id="KW-1133">Transmembrane helix</keyword>
<dbReference type="FunFam" id="1.10.3720.10:FF:000088">
    <property type="entry name" value="Iron(III) ABC transporter, permease protein"/>
    <property type="match status" value="1"/>
</dbReference>
<dbReference type="GO" id="GO:0055085">
    <property type="term" value="P:transmembrane transport"/>
    <property type="evidence" value="ECO:0007669"/>
    <property type="project" value="InterPro"/>
</dbReference>
<keyword evidence="2 7" id="KW-0813">Transport</keyword>